<dbReference type="InterPro" id="IPR003870">
    <property type="entry name" value="DUF222"/>
</dbReference>
<name>A0ABW5G0H8_9PSEU</name>
<protein>
    <submittedName>
        <fullName evidence="3">DUF222 domain-containing protein</fullName>
    </submittedName>
</protein>
<evidence type="ECO:0000259" key="2">
    <source>
        <dbReference type="Pfam" id="PF02720"/>
    </source>
</evidence>
<dbReference type="RefSeq" id="WP_378269022.1">
    <property type="nucleotide sequence ID" value="NZ_JBHUKR010000020.1"/>
</dbReference>
<dbReference type="Proteomes" id="UP001597417">
    <property type="component" value="Unassembled WGS sequence"/>
</dbReference>
<dbReference type="CDD" id="cd00085">
    <property type="entry name" value="HNHc"/>
    <property type="match status" value="1"/>
</dbReference>
<dbReference type="InterPro" id="IPR003615">
    <property type="entry name" value="HNH_nuc"/>
</dbReference>
<feature type="region of interest" description="Disordered" evidence="1">
    <location>
        <begin position="374"/>
        <end position="451"/>
    </location>
</feature>
<feature type="compositionally biased region" description="Low complexity" evidence="1">
    <location>
        <begin position="378"/>
        <end position="389"/>
    </location>
</feature>
<evidence type="ECO:0000313" key="4">
    <source>
        <dbReference type="Proteomes" id="UP001597417"/>
    </source>
</evidence>
<gene>
    <name evidence="3" type="ORF">ACFSXZ_31115</name>
</gene>
<feature type="compositionally biased region" description="Basic and acidic residues" evidence="1">
    <location>
        <begin position="390"/>
        <end position="404"/>
    </location>
</feature>
<feature type="domain" description="DUF222" evidence="2">
    <location>
        <begin position="30"/>
        <end position="318"/>
    </location>
</feature>
<accession>A0ABW5G0H8</accession>
<evidence type="ECO:0000313" key="3">
    <source>
        <dbReference type="EMBL" id="MFD2420789.1"/>
    </source>
</evidence>
<reference evidence="4" key="1">
    <citation type="journal article" date="2019" name="Int. J. Syst. Evol. Microbiol.">
        <title>The Global Catalogue of Microorganisms (GCM) 10K type strain sequencing project: providing services to taxonomists for standard genome sequencing and annotation.</title>
        <authorList>
            <consortium name="The Broad Institute Genomics Platform"/>
            <consortium name="The Broad Institute Genome Sequencing Center for Infectious Disease"/>
            <person name="Wu L."/>
            <person name="Ma J."/>
        </authorList>
    </citation>
    <scope>NUCLEOTIDE SEQUENCE [LARGE SCALE GENOMIC DNA]</scope>
    <source>
        <strain evidence="4">CGMCC 4.7645</strain>
    </source>
</reference>
<evidence type="ECO:0000256" key="1">
    <source>
        <dbReference type="SAM" id="MobiDB-lite"/>
    </source>
</evidence>
<proteinExistence type="predicted"/>
<dbReference type="Pfam" id="PF02720">
    <property type="entry name" value="DUF222"/>
    <property type="match status" value="1"/>
</dbReference>
<keyword evidence="4" id="KW-1185">Reference proteome</keyword>
<sequence length="451" mass="50096">MSAPDLPTLPGFPDLPEFPDIPAGREGMLGELRTAQAVVNWAQARYFEVLARFTRTAEEPATVPQELALALAIGRNTAENQVDLARALTTRLPRTLEAMRRGELDGFKASKIHEPTATLTDEQAREVDTIMATRLAGKDPGGLRRSTNLAVIKVDPDGYAQRCRARRAQRRVELIPMDEGMVRLCGDLPAEDGAAACRRIDTEARRRRRKDKTKTLEQHRAEVYSDLLLTDNHGVRVGPRAEVFVYLDFHTWLGLNDEPGNLAGHGVIPAWLARRIAYGDNATVRRVITDPETGQVVSVGRNAYRPPKDLARLIQIRDRECRFPQCHRPAQASDLDHSEQWIADHGETADENLIALCRRHHRLKDQPGWRFHLDKTTGRLTVTTPTGNHHTTEPEPLHPPRPLEPEEDPSPGDASTMDSRAGGEPNADNPDTGDGPPQPSPPPDPDEPPPF</sequence>
<comment type="caution">
    <text evidence="3">The sequence shown here is derived from an EMBL/GenBank/DDBJ whole genome shotgun (WGS) entry which is preliminary data.</text>
</comment>
<dbReference type="EMBL" id="JBHUKR010000020">
    <property type="protein sequence ID" value="MFD2420789.1"/>
    <property type="molecule type" value="Genomic_DNA"/>
</dbReference>
<organism evidence="3 4">
    <name type="scientific">Amycolatopsis pigmentata</name>
    <dbReference type="NCBI Taxonomy" id="450801"/>
    <lineage>
        <taxon>Bacteria</taxon>
        <taxon>Bacillati</taxon>
        <taxon>Actinomycetota</taxon>
        <taxon>Actinomycetes</taxon>
        <taxon>Pseudonocardiales</taxon>
        <taxon>Pseudonocardiaceae</taxon>
        <taxon>Amycolatopsis</taxon>
    </lineage>
</organism>
<feature type="region of interest" description="Disordered" evidence="1">
    <location>
        <begin position="1"/>
        <end position="20"/>
    </location>
</feature>